<dbReference type="PANTHER" id="PTHR10013">
    <property type="entry name" value="GENERAL VESICULAR TRANSPORT FACTOR P115"/>
    <property type="match status" value="1"/>
</dbReference>
<dbReference type="InterPro" id="IPR011989">
    <property type="entry name" value="ARM-like"/>
</dbReference>
<evidence type="ECO:0000313" key="4">
    <source>
        <dbReference type="Proteomes" id="UP000326759"/>
    </source>
</evidence>
<evidence type="ECO:0000256" key="1">
    <source>
        <dbReference type="PROSITE-ProRule" id="PRU00259"/>
    </source>
</evidence>
<dbReference type="InterPro" id="IPR024095">
    <property type="entry name" value="Vesicle_P115"/>
</dbReference>
<dbReference type="OrthoDB" id="198977at2759"/>
<comment type="caution">
    <text evidence="3">The sequence shown here is derived from an EMBL/GenBank/DDBJ whole genome shotgun (WGS) entry which is preliminary data.</text>
</comment>
<evidence type="ECO:0000256" key="2">
    <source>
        <dbReference type="SAM" id="MobiDB-lite"/>
    </source>
</evidence>
<reference evidence="3 4" key="1">
    <citation type="journal article" date="2019" name="PLoS Biol.">
        <title>Sex chromosomes control vertical transmission of feminizing Wolbachia symbionts in an isopod.</title>
        <authorList>
            <person name="Becking T."/>
            <person name="Chebbi M.A."/>
            <person name="Giraud I."/>
            <person name="Moumen B."/>
            <person name="Laverre T."/>
            <person name="Caubet Y."/>
            <person name="Peccoud J."/>
            <person name="Gilbert C."/>
            <person name="Cordaux R."/>
        </authorList>
    </citation>
    <scope>NUCLEOTIDE SEQUENCE [LARGE SCALE GENOMIC DNA]</scope>
    <source>
        <strain evidence="3">ANa2</strain>
        <tissue evidence="3">Whole body excluding digestive tract and cuticle</tissue>
    </source>
</reference>
<dbReference type="PROSITE" id="PS50176">
    <property type="entry name" value="ARM_REPEAT"/>
    <property type="match status" value="1"/>
</dbReference>
<dbReference type="Gene3D" id="1.25.10.10">
    <property type="entry name" value="Leucine-rich Repeat Variant"/>
    <property type="match status" value="1"/>
</dbReference>
<dbReference type="AlphaFoldDB" id="A0A5N5T5M1"/>
<feature type="repeat" description="ARM" evidence="1">
    <location>
        <begin position="64"/>
        <end position="97"/>
    </location>
</feature>
<evidence type="ECO:0000313" key="3">
    <source>
        <dbReference type="EMBL" id="KAB7500250.1"/>
    </source>
</evidence>
<dbReference type="GO" id="GO:0048211">
    <property type="term" value="P:Golgi vesicle docking"/>
    <property type="evidence" value="ECO:0007669"/>
    <property type="project" value="TreeGrafter"/>
</dbReference>
<protein>
    <submittedName>
        <fullName evidence="3">General vesicular transport factor</fullName>
    </submittedName>
</protein>
<dbReference type="GO" id="GO:0045056">
    <property type="term" value="P:transcytosis"/>
    <property type="evidence" value="ECO:0007669"/>
    <property type="project" value="TreeGrafter"/>
</dbReference>
<dbReference type="GO" id="GO:0006888">
    <property type="term" value="P:endoplasmic reticulum to Golgi vesicle-mediated transport"/>
    <property type="evidence" value="ECO:0007669"/>
    <property type="project" value="TreeGrafter"/>
</dbReference>
<dbReference type="GO" id="GO:0005795">
    <property type="term" value="C:Golgi stack"/>
    <property type="evidence" value="ECO:0007669"/>
    <property type="project" value="TreeGrafter"/>
</dbReference>
<feature type="non-terminal residue" evidence="3">
    <location>
        <position position="296"/>
    </location>
</feature>
<dbReference type="InterPro" id="IPR000225">
    <property type="entry name" value="Armadillo"/>
</dbReference>
<dbReference type="PANTHER" id="PTHR10013:SF0">
    <property type="entry name" value="GENERAL VESICULAR TRANSPORT FACTOR P115"/>
    <property type="match status" value="1"/>
</dbReference>
<name>A0A5N5T5M1_9CRUS</name>
<proteinExistence type="predicted"/>
<dbReference type="Proteomes" id="UP000326759">
    <property type="component" value="Unassembled WGS sequence"/>
</dbReference>
<dbReference type="GO" id="GO:0006886">
    <property type="term" value="P:intracellular protein transport"/>
    <property type="evidence" value="ECO:0007669"/>
    <property type="project" value="TreeGrafter"/>
</dbReference>
<dbReference type="SUPFAM" id="SSF48371">
    <property type="entry name" value="ARM repeat"/>
    <property type="match status" value="1"/>
</dbReference>
<dbReference type="GO" id="GO:0012507">
    <property type="term" value="C:ER to Golgi transport vesicle membrane"/>
    <property type="evidence" value="ECO:0007669"/>
    <property type="project" value="TreeGrafter"/>
</dbReference>
<dbReference type="GO" id="GO:0061025">
    <property type="term" value="P:membrane fusion"/>
    <property type="evidence" value="ECO:0007669"/>
    <property type="project" value="TreeGrafter"/>
</dbReference>
<dbReference type="InterPro" id="IPR016024">
    <property type="entry name" value="ARM-type_fold"/>
</dbReference>
<dbReference type="EMBL" id="SEYY01014624">
    <property type="protein sequence ID" value="KAB7500250.1"/>
    <property type="molecule type" value="Genomic_DNA"/>
</dbReference>
<keyword evidence="4" id="KW-1185">Reference proteome</keyword>
<dbReference type="GO" id="GO:0005783">
    <property type="term" value="C:endoplasmic reticulum"/>
    <property type="evidence" value="ECO:0007669"/>
    <property type="project" value="TreeGrafter"/>
</dbReference>
<gene>
    <name evidence="3" type="primary">Uso1_1</name>
    <name evidence="3" type="ORF">Anas_14253</name>
</gene>
<organism evidence="3 4">
    <name type="scientific">Armadillidium nasatum</name>
    <dbReference type="NCBI Taxonomy" id="96803"/>
    <lineage>
        <taxon>Eukaryota</taxon>
        <taxon>Metazoa</taxon>
        <taxon>Ecdysozoa</taxon>
        <taxon>Arthropoda</taxon>
        <taxon>Crustacea</taxon>
        <taxon>Multicrustacea</taxon>
        <taxon>Malacostraca</taxon>
        <taxon>Eumalacostraca</taxon>
        <taxon>Peracarida</taxon>
        <taxon>Isopoda</taxon>
        <taxon>Oniscidea</taxon>
        <taxon>Crinocheta</taxon>
        <taxon>Armadillidiidae</taxon>
        <taxon>Armadillidium</taxon>
    </lineage>
</organism>
<accession>A0A5N5T5M1</accession>
<feature type="region of interest" description="Disordered" evidence="2">
    <location>
        <begin position="1"/>
        <end position="24"/>
    </location>
</feature>
<sequence>MEIFRSVTQSVLGTPHSGTQSSGAETVERLLDRVQSSTLLEDRRDGCRALKALSRKYRLLVGAHGMDTLIQVLESDRSDHEIVNYALETLVNITSDEMFIKDDDDENAGEQESTNIGEQFTEIFIKRVENIGLVMSLMDEFDFKVRFPAMKLLNNLLRNRPKEVQEVILVTPSGVSKLMDMLSDSREIIRNDTLLLLTELTKGNTNLQKIVAFENAFDHLFGIVKAEDLSDGGVVVGDCLGLMLTLLKNNPSNQTFFKEGRYIQRMSEFFDFSVDGEASNSGWSTQKVANVHYMLK</sequence>